<keyword evidence="2" id="KW-1185">Reference proteome</keyword>
<evidence type="ECO:0000313" key="1">
    <source>
        <dbReference type="EMBL" id="KNC34759.1"/>
    </source>
</evidence>
<evidence type="ECO:0000313" key="2">
    <source>
        <dbReference type="Proteomes" id="UP000037069"/>
    </source>
</evidence>
<gene>
    <name evidence="1" type="ORF">FF38_01949</name>
</gene>
<dbReference type="AlphaFoldDB" id="A0A0L0CTP3"/>
<sequence length="196" mass="21409">MAAFPISCDTREPPVSTRSCTPTGLLIPAADLTVLYVLLFSCIFPKSSSSFHVHIQISLPELSCPSSSHLYAKRRNLLFSAIKRKILGGSPSSPLFLTGTFGMEAFIALLKTRVIDSTHWSMSPTVTFVVLPLVSVTESPQKECLAFRSPPINTPPSFERSKIGFTSLTSSGSCGLRYRETTVKSPPLTLLRENKD</sequence>
<accession>A0A0L0CTP3</accession>
<protein>
    <submittedName>
        <fullName evidence="1">Uncharacterized protein</fullName>
    </submittedName>
</protein>
<organism evidence="1 2">
    <name type="scientific">Lucilia cuprina</name>
    <name type="common">Green bottle fly</name>
    <name type="synonym">Australian sheep blowfly</name>
    <dbReference type="NCBI Taxonomy" id="7375"/>
    <lineage>
        <taxon>Eukaryota</taxon>
        <taxon>Metazoa</taxon>
        <taxon>Ecdysozoa</taxon>
        <taxon>Arthropoda</taxon>
        <taxon>Hexapoda</taxon>
        <taxon>Insecta</taxon>
        <taxon>Pterygota</taxon>
        <taxon>Neoptera</taxon>
        <taxon>Endopterygota</taxon>
        <taxon>Diptera</taxon>
        <taxon>Brachycera</taxon>
        <taxon>Muscomorpha</taxon>
        <taxon>Oestroidea</taxon>
        <taxon>Calliphoridae</taxon>
        <taxon>Luciliinae</taxon>
        <taxon>Lucilia</taxon>
    </lineage>
</organism>
<name>A0A0L0CTP3_LUCCU</name>
<comment type="caution">
    <text evidence="1">The sequence shown here is derived from an EMBL/GenBank/DDBJ whole genome shotgun (WGS) entry which is preliminary data.</text>
</comment>
<reference evidence="1 2" key="1">
    <citation type="journal article" date="2015" name="Nat. Commun.">
        <title>Lucilia cuprina genome unlocks parasitic fly biology to underpin future interventions.</title>
        <authorList>
            <person name="Anstead C.A."/>
            <person name="Korhonen P.K."/>
            <person name="Young N.D."/>
            <person name="Hall R.S."/>
            <person name="Jex A.R."/>
            <person name="Murali S.C."/>
            <person name="Hughes D.S."/>
            <person name="Lee S.F."/>
            <person name="Perry T."/>
            <person name="Stroehlein A.J."/>
            <person name="Ansell B.R."/>
            <person name="Breugelmans B."/>
            <person name="Hofmann A."/>
            <person name="Qu J."/>
            <person name="Dugan S."/>
            <person name="Lee S.L."/>
            <person name="Chao H."/>
            <person name="Dinh H."/>
            <person name="Han Y."/>
            <person name="Doddapaneni H.V."/>
            <person name="Worley K.C."/>
            <person name="Muzny D.M."/>
            <person name="Ioannidis P."/>
            <person name="Waterhouse R.M."/>
            <person name="Zdobnov E.M."/>
            <person name="James P.J."/>
            <person name="Bagnall N.H."/>
            <person name="Kotze A.C."/>
            <person name="Gibbs R.A."/>
            <person name="Richards S."/>
            <person name="Batterham P."/>
            <person name="Gasser R.B."/>
        </authorList>
    </citation>
    <scope>NUCLEOTIDE SEQUENCE [LARGE SCALE GENOMIC DNA]</scope>
    <source>
        <strain evidence="1 2">LS</strain>
        <tissue evidence="1">Full body</tissue>
    </source>
</reference>
<dbReference type="Proteomes" id="UP000037069">
    <property type="component" value="Unassembled WGS sequence"/>
</dbReference>
<dbReference type="EMBL" id="JRES01000032">
    <property type="protein sequence ID" value="KNC34759.1"/>
    <property type="molecule type" value="Genomic_DNA"/>
</dbReference>
<proteinExistence type="predicted"/>